<evidence type="ECO:0000313" key="8">
    <source>
        <dbReference type="Proteomes" id="UP000239649"/>
    </source>
</evidence>
<name>A0A2P6VAI8_9CHLO</name>
<proteinExistence type="predicted"/>
<evidence type="ECO:0000256" key="3">
    <source>
        <dbReference type="ARBA" id="ARBA00022833"/>
    </source>
</evidence>
<keyword evidence="8" id="KW-1185">Reference proteome</keyword>
<dbReference type="InterPro" id="IPR013083">
    <property type="entry name" value="Znf_RING/FYVE/PHD"/>
</dbReference>
<dbReference type="GO" id="GO:0035091">
    <property type="term" value="F:phosphatidylinositol binding"/>
    <property type="evidence" value="ECO:0007669"/>
    <property type="project" value="TreeGrafter"/>
</dbReference>
<dbReference type="AlphaFoldDB" id="A0A2P6VAI8"/>
<protein>
    <submittedName>
        <fullName evidence="7">Senescence-associated -like</fullName>
    </submittedName>
</protein>
<comment type="caution">
    <text evidence="7">The sequence shown here is derived from an EMBL/GenBank/DDBJ whole genome shotgun (WGS) entry which is preliminary data.</text>
</comment>
<accession>A0A2P6VAI8</accession>
<dbReference type="InterPro" id="IPR017455">
    <property type="entry name" value="Znf_FYVE-rel"/>
</dbReference>
<sequence length="513" mass="52431">MRLAEALTAVEGEDGWQAVTTAARLDSCTNGKAGGDAPCGGGGSAVRLRPRVGVGEVVDGSGSVMELDPQPWEPDSSSAACRGTNCGRPFSFLLRPRHHCRCCGQLFCGACADDRLLLPPKFRLPEPERVCRACAELLLPIQPLLAGSIAPAVRAPVYDVYDWTAPRSLLNPPLSGRLETDIYTATNILRAYVKTVGSLPQERAIPSAILRGAAGLAILSVAKAGAGWSLSVGSGLVVARDPGGSGGWSPPSAILTLASSVGWQLGVEVQDLVLVLRNSAALRAFCSAQLGIGGGASVAAGPVGRAAAARALASVGAGAVVYSYSSTRGAYAGVALEALLISSRDAVNQAFYGRKLTARQLLVSGAVPPPPAAAALYSALDALMEHASECEAAMAGRGTHVRAAPPPAVAIPAAASLSAPAYPAAGHSRGHRGHSDSEEDEWEPEEEDAAPSAPAAPAPMMFLGGLGCYQGEASRGRAAPPPPAHPQAASVPARGSLYPRLDDEPPPYGSLFD</sequence>
<dbReference type="InterPro" id="IPR000306">
    <property type="entry name" value="Znf_FYVE"/>
</dbReference>
<keyword evidence="3" id="KW-0862">Zinc</keyword>
<reference evidence="7 8" key="1">
    <citation type="journal article" date="2018" name="Plant J.">
        <title>Genome sequences of Chlorella sorokiniana UTEX 1602 and Micractinium conductrix SAG 241.80: implications to maltose excretion by a green alga.</title>
        <authorList>
            <person name="Arriola M.B."/>
            <person name="Velmurugan N."/>
            <person name="Zhang Y."/>
            <person name="Plunkett M.H."/>
            <person name="Hondzo H."/>
            <person name="Barney B.M."/>
        </authorList>
    </citation>
    <scope>NUCLEOTIDE SEQUENCE [LARGE SCALE GENOMIC DNA]</scope>
    <source>
        <strain evidence="7 8">SAG 241.80</strain>
    </source>
</reference>
<dbReference type="Proteomes" id="UP000239649">
    <property type="component" value="Unassembled WGS sequence"/>
</dbReference>
<organism evidence="7 8">
    <name type="scientific">Micractinium conductrix</name>
    <dbReference type="NCBI Taxonomy" id="554055"/>
    <lineage>
        <taxon>Eukaryota</taxon>
        <taxon>Viridiplantae</taxon>
        <taxon>Chlorophyta</taxon>
        <taxon>core chlorophytes</taxon>
        <taxon>Trebouxiophyceae</taxon>
        <taxon>Chlorellales</taxon>
        <taxon>Chlorellaceae</taxon>
        <taxon>Chlorella clade</taxon>
        <taxon>Micractinium</taxon>
    </lineage>
</organism>
<feature type="region of interest" description="Disordered" evidence="5">
    <location>
        <begin position="471"/>
        <end position="513"/>
    </location>
</feature>
<evidence type="ECO:0000256" key="4">
    <source>
        <dbReference type="PROSITE-ProRule" id="PRU00091"/>
    </source>
</evidence>
<feature type="domain" description="FYVE-type" evidence="6">
    <location>
        <begin position="86"/>
        <end position="139"/>
    </location>
</feature>
<feature type="compositionally biased region" description="Low complexity" evidence="5">
    <location>
        <begin position="450"/>
        <end position="459"/>
    </location>
</feature>
<dbReference type="PROSITE" id="PS50178">
    <property type="entry name" value="ZF_FYVE"/>
    <property type="match status" value="1"/>
</dbReference>
<keyword evidence="2 4" id="KW-0863">Zinc-finger</keyword>
<evidence type="ECO:0000256" key="5">
    <source>
        <dbReference type="SAM" id="MobiDB-lite"/>
    </source>
</evidence>
<dbReference type="PANTHER" id="PTHR15629:SF2">
    <property type="entry name" value="SH3 DOMAIN-CONTAINING YSC84-LIKE PROTEIN 1"/>
    <property type="match status" value="1"/>
</dbReference>
<evidence type="ECO:0000313" key="7">
    <source>
        <dbReference type="EMBL" id="PSC71112.1"/>
    </source>
</evidence>
<feature type="compositionally biased region" description="Acidic residues" evidence="5">
    <location>
        <begin position="437"/>
        <end position="449"/>
    </location>
</feature>
<dbReference type="PANTHER" id="PTHR15629">
    <property type="entry name" value="SH3YL1 PROTEIN"/>
    <property type="match status" value="1"/>
</dbReference>
<keyword evidence="1" id="KW-0479">Metal-binding</keyword>
<feature type="region of interest" description="Disordered" evidence="5">
    <location>
        <begin position="421"/>
        <end position="459"/>
    </location>
</feature>
<dbReference type="SUPFAM" id="SSF57903">
    <property type="entry name" value="FYVE/PHD zinc finger"/>
    <property type="match status" value="1"/>
</dbReference>
<evidence type="ECO:0000259" key="6">
    <source>
        <dbReference type="PROSITE" id="PS50178"/>
    </source>
</evidence>
<dbReference type="GO" id="GO:0008270">
    <property type="term" value="F:zinc ion binding"/>
    <property type="evidence" value="ECO:0007669"/>
    <property type="project" value="UniProtKB-KW"/>
</dbReference>
<dbReference type="Gene3D" id="3.30.40.10">
    <property type="entry name" value="Zinc/RING finger domain, C3HC4 (zinc finger)"/>
    <property type="match status" value="1"/>
</dbReference>
<dbReference type="InterPro" id="IPR051702">
    <property type="entry name" value="SH3_domain_YSC84-like"/>
</dbReference>
<dbReference type="EMBL" id="LHPF02000016">
    <property type="protein sequence ID" value="PSC71112.1"/>
    <property type="molecule type" value="Genomic_DNA"/>
</dbReference>
<evidence type="ECO:0000256" key="1">
    <source>
        <dbReference type="ARBA" id="ARBA00022723"/>
    </source>
</evidence>
<gene>
    <name evidence="7" type="ORF">C2E20_5459</name>
</gene>
<dbReference type="Pfam" id="PF01363">
    <property type="entry name" value="FYVE"/>
    <property type="match status" value="1"/>
</dbReference>
<dbReference type="SMART" id="SM00064">
    <property type="entry name" value="FYVE"/>
    <property type="match status" value="1"/>
</dbReference>
<dbReference type="InterPro" id="IPR011011">
    <property type="entry name" value="Znf_FYVE_PHD"/>
</dbReference>
<dbReference type="OrthoDB" id="443981at2759"/>
<dbReference type="InterPro" id="IPR007461">
    <property type="entry name" value="Ysc84_actin-binding"/>
</dbReference>
<evidence type="ECO:0000256" key="2">
    <source>
        <dbReference type="ARBA" id="ARBA00022771"/>
    </source>
</evidence>
<dbReference type="Pfam" id="PF04366">
    <property type="entry name" value="Ysc84"/>
    <property type="match status" value="1"/>
</dbReference>